<dbReference type="OrthoDB" id="285410at2"/>
<sequence length="81" mass="9271">MNNLHGHVILEKLIQSPRVYTRQKLQQEIEAKYGRDVVFYACGGENMSLSDLLQYLFNQGKIAEKDGLLTAFADKMCSHDH</sequence>
<dbReference type="KEGG" id="cts:Ctha_0194"/>
<name>B3QT22_CHLT3</name>
<evidence type="ECO:0008006" key="3">
    <source>
        <dbReference type="Google" id="ProtNLM"/>
    </source>
</evidence>
<dbReference type="AlphaFoldDB" id="B3QT22"/>
<dbReference type="RefSeq" id="WP_012498749.1">
    <property type="nucleotide sequence ID" value="NC_011026.1"/>
</dbReference>
<proteinExistence type="predicted"/>
<evidence type="ECO:0000313" key="1">
    <source>
        <dbReference type="EMBL" id="ACF12665.1"/>
    </source>
</evidence>
<dbReference type="Proteomes" id="UP000001208">
    <property type="component" value="Chromosome"/>
</dbReference>
<dbReference type="InterPro" id="IPR019620">
    <property type="entry name" value="Metal-bd_prot_put"/>
</dbReference>
<dbReference type="Pfam" id="PF10678">
    <property type="entry name" value="DUF2492"/>
    <property type="match status" value="1"/>
</dbReference>
<reference evidence="1 2" key="1">
    <citation type="submission" date="2008-06" db="EMBL/GenBank/DDBJ databases">
        <title>Complete sequence of Chloroherpeton thalassium ATCC 35110.</title>
        <authorList>
            <consortium name="US DOE Joint Genome Institute"/>
            <person name="Lucas S."/>
            <person name="Copeland A."/>
            <person name="Lapidus A."/>
            <person name="Glavina del Rio T."/>
            <person name="Dalin E."/>
            <person name="Tice H."/>
            <person name="Bruce D."/>
            <person name="Goodwin L."/>
            <person name="Pitluck S."/>
            <person name="Schmutz J."/>
            <person name="Larimer F."/>
            <person name="Land M."/>
            <person name="Hauser L."/>
            <person name="Kyrpides N."/>
            <person name="Mikhailova N."/>
            <person name="Liu Z."/>
            <person name="Li T."/>
            <person name="Zhao F."/>
            <person name="Overmann J."/>
            <person name="Bryant D.A."/>
            <person name="Richardson P."/>
        </authorList>
    </citation>
    <scope>NUCLEOTIDE SEQUENCE [LARGE SCALE GENOMIC DNA]</scope>
    <source>
        <strain evidence="2">ATCC 35110 / GB-78</strain>
    </source>
</reference>
<evidence type="ECO:0000313" key="2">
    <source>
        <dbReference type="Proteomes" id="UP000001208"/>
    </source>
</evidence>
<accession>B3QT22</accession>
<organism evidence="1 2">
    <name type="scientific">Chloroherpeton thalassium (strain ATCC 35110 / GB-78)</name>
    <dbReference type="NCBI Taxonomy" id="517418"/>
    <lineage>
        <taxon>Bacteria</taxon>
        <taxon>Pseudomonadati</taxon>
        <taxon>Chlorobiota</taxon>
        <taxon>Chlorobiia</taxon>
        <taxon>Chlorobiales</taxon>
        <taxon>Chloroherpetonaceae</taxon>
        <taxon>Chloroherpeton</taxon>
    </lineage>
</organism>
<dbReference type="NCBIfam" id="TIGR03853">
    <property type="entry name" value="matur_matur"/>
    <property type="match status" value="1"/>
</dbReference>
<dbReference type="EMBL" id="CP001100">
    <property type="protein sequence ID" value="ACF12665.1"/>
    <property type="molecule type" value="Genomic_DNA"/>
</dbReference>
<gene>
    <name evidence="1" type="ordered locus">Ctha_0194</name>
</gene>
<protein>
    <recommendedName>
        <fullName evidence="3">Metal-binding protein</fullName>
    </recommendedName>
</protein>
<keyword evidence="2" id="KW-1185">Reference proteome</keyword>
<dbReference type="HOGENOM" id="CLU_172471_0_0_10"/>